<dbReference type="PANTHER" id="PTHR30487:SF0">
    <property type="entry name" value="PREPILIN LEADER PEPTIDASE_N-METHYLTRANSFERASE-RELATED"/>
    <property type="match status" value="1"/>
</dbReference>
<keyword evidence="4 7" id="KW-0812">Transmembrane</keyword>
<sequence length="262" mass="29883">MVLDYLTYLFTFLLGVCIGSFLNCVVYRLESKKSLAGRSFCPHCKHILSWKDLIPVLSFLFLKGKCRYCKEKISWQYPAVEVATGLIFLLILNFKFEILNQFEITEFLNLGFLFYVSSALIVIFIYDLKHYLIPDKVLFPAIFITLIFRLIFISGFLNYLLAVLIASGFFLAIFLVSGGKWMGFGDVKLAILMGLLLGFPNILVALFLAFFLGAIIGTAGMIFKRKTLKSEIPFGPFLIAGTFLALFWGQQIINWYFNILKI</sequence>
<evidence type="ECO:0000256" key="5">
    <source>
        <dbReference type="ARBA" id="ARBA00022989"/>
    </source>
</evidence>
<protein>
    <recommendedName>
        <fullName evidence="12">Prepilin peptidase</fullName>
    </recommendedName>
</protein>
<keyword evidence="5 7" id="KW-1133">Transmembrane helix</keyword>
<feature type="transmembrane region" description="Helical" evidence="7">
    <location>
        <begin position="137"/>
        <end position="153"/>
    </location>
</feature>
<evidence type="ECO:0000256" key="3">
    <source>
        <dbReference type="ARBA" id="ARBA00022475"/>
    </source>
</evidence>
<evidence type="ECO:0000256" key="4">
    <source>
        <dbReference type="ARBA" id="ARBA00022692"/>
    </source>
</evidence>
<feature type="transmembrane region" description="Helical" evidence="7">
    <location>
        <begin position="6"/>
        <end position="29"/>
    </location>
</feature>
<comment type="similarity">
    <text evidence="2">Belongs to the peptidase A24 family.</text>
</comment>
<evidence type="ECO:0000259" key="8">
    <source>
        <dbReference type="Pfam" id="PF01478"/>
    </source>
</evidence>
<dbReference type="STRING" id="1802229.A2401_01940"/>
<evidence type="ECO:0000313" key="11">
    <source>
        <dbReference type="Proteomes" id="UP000177751"/>
    </source>
</evidence>
<evidence type="ECO:0000256" key="1">
    <source>
        <dbReference type="ARBA" id="ARBA00004651"/>
    </source>
</evidence>
<dbReference type="InterPro" id="IPR000045">
    <property type="entry name" value="Prepilin_IV_endopep_pep"/>
</dbReference>
<gene>
    <name evidence="10" type="ORF">A2401_01940</name>
</gene>
<feature type="domain" description="Prepilin peptidase A24 N-terminal" evidence="9">
    <location>
        <begin position="13"/>
        <end position="91"/>
    </location>
</feature>
<dbReference type="GO" id="GO:0004190">
    <property type="term" value="F:aspartic-type endopeptidase activity"/>
    <property type="evidence" value="ECO:0007669"/>
    <property type="project" value="InterPro"/>
</dbReference>
<keyword evidence="6 7" id="KW-0472">Membrane</keyword>
<reference evidence="10 11" key="1">
    <citation type="journal article" date="2016" name="Nat. Commun.">
        <title>Thousands of microbial genomes shed light on interconnected biogeochemical processes in an aquifer system.</title>
        <authorList>
            <person name="Anantharaman K."/>
            <person name="Brown C.T."/>
            <person name="Hug L.A."/>
            <person name="Sharon I."/>
            <person name="Castelle C.J."/>
            <person name="Probst A.J."/>
            <person name="Thomas B.C."/>
            <person name="Singh A."/>
            <person name="Wilkins M.J."/>
            <person name="Karaoz U."/>
            <person name="Brodie E.L."/>
            <person name="Williams K.H."/>
            <person name="Hubbard S.S."/>
            <person name="Banfield J.F."/>
        </authorList>
    </citation>
    <scope>NUCLEOTIDE SEQUENCE [LARGE SCALE GENOMIC DNA]</scope>
</reference>
<dbReference type="InterPro" id="IPR050882">
    <property type="entry name" value="Prepilin_peptidase/N-MTase"/>
</dbReference>
<dbReference type="Pfam" id="PF06750">
    <property type="entry name" value="A24_N_bact"/>
    <property type="match status" value="1"/>
</dbReference>
<name>A0A1G2JAZ4_9BACT</name>
<dbReference type="EMBL" id="MHPP01000031">
    <property type="protein sequence ID" value="OGZ83610.1"/>
    <property type="molecule type" value="Genomic_DNA"/>
</dbReference>
<evidence type="ECO:0000256" key="2">
    <source>
        <dbReference type="ARBA" id="ARBA00005801"/>
    </source>
</evidence>
<evidence type="ECO:0000259" key="9">
    <source>
        <dbReference type="Pfam" id="PF06750"/>
    </source>
</evidence>
<organism evidence="10 11">
    <name type="scientific">Candidatus Staskawiczbacteria bacterium RIFOXYC1_FULL_38_18</name>
    <dbReference type="NCBI Taxonomy" id="1802229"/>
    <lineage>
        <taxon>Bacteria</taxon>
        <taxon>Candidatus Staskawicziibacteriota</taxon>
    </lineage>
</organism>
<evidence type="ECO:0000256" key="6">
    <source>
        <dbReference type="ARBA" id="ARBA00023136"/>
    </source>
</evidence>
<evidence type="ECO:0000313" key="10">
    <source>
        <dbReference type="EMBL" id="OGZ83610.1"/>
    </source>
</evidence>
<evidence type="ECO:0000256" key="7">
    <source>
        <dbReference type="SAM" id="Phobius"/>
    </source>
</evidence>
<dbReference type="AlphaFoldDB" id="A0A1G2JAZ4"/>
<dbReference type="GO" id="GO:0006465">
    <property type="term" value="P:signal peptide processing"/>
    <property type="evidence" value="ECO:0007669"/>
    <property type="project" value="TreeGrafter"/>
</dbReference>
<feature type="domain" description="Prepilin type IV endopeptidase peptidase" evidence="8">
    <location>
        <begin position="116"/>
        <end position="217"/>
    </location>
</feature>
<dbReference type="GO" id="GO:0005886">
    <property type="term" value="C:plasma membrane"/>
    <property type="evidence" value="ECO:0007669"/>
    <property type="project" value="UniProtKB-SubCell"/>
</dbReference>
<feature type="transmembrane region" description="Helical" evidence="7">
    <location>
        <begin position="234"/>
        <end position="257"/>
    </location>
</feature>
<keyword evidence="3" id="KW-1003">Cell membrane</keyword>
<accession>A0A1G2JAZ4</accession>
<comment type="caution">
    <text evidence="10">The sequence shown here is derived from an EMBL/GenBank/DDBJ whole genome shotgun (WGS) entry which is preliminary data.</text>
</comment>
<dbReference type="PANTHER" id="PTHR30487">
    <property type="entry name" value="TYPE 4 PREPILIN-LIKE PROTEINS LEADER PEPTIDE-PROCESSING ENZYME"/>
    <property type="match status" value="1"/>
</dbReference>
<evidence type="ECO:0008006" key="12">
    <source>
        <dbReference type="Google" id="ProtNLM"/>
    </source>
</evidence>
<dbReference type="Proteomes" id="UP000177751">
    <property type="component" value="Unassembled WGS sequence"/>
</dbReference>
<dbReference type="Gene3D" id="1.20.120.1220">
    <property type="match status" value="1"/>
</dbReference>
<feature type="transmembrane region" description="Helical" evidence="7">
    <location>
        <begin position="159"/>
        <end position="177"/>
    </location>
</feature>
<dbReference type="Pfam" id="PF01478">
    <property type="entry name" value="Peptidase_A24"/>
    <property type="match status" value="1"/>
</dbReference>
<feature type="transmembrane region" description="Helical" evidence="7">
    <location>
        <begin position="189"/>
        <end position="222"/>
    </location>
</feature>
<feature type="transmembrane region" description="Helical" evidence="7">
    <location>
        <begin position="107"/>
        <end position="125"/>
    </location>
</feature>
<dbReference type="InterPro" id="IPR010627">
    <property type="entry name" value="Prepilin_pept_A24_N"/>
</dbReference>
<feature type="transmembrane region" description="Helical" evidence="7">
    <location>
        <begin position="75"/>
        <end position="95"/>
    </location>
</feature>
<comment type="subcellular location">
    <subcellularLocation>
        <location evidence="1">Cell membrane</location>
        <topology evidence="1">Multi-pass membrane protein</topology>
    </subcellularLocation>
</comment>
<proteinExistence type="inferred from homology"/>